<dbReference type="AlphaFoldDB" id="A0AAW9Q4M0"/>
<comment type="caution">
    <text evidence="2">The sequence shown here is derived from an EMBL/GenBank/DDBJ whole genome shotgun (WGS) entry which is preliminary data.</text>
</comment>
<organism evidence="2 3">
    <name type="scientific">Tumidithrix elongata BACA0141</name>
    <dbReference type="NCBI Taxonomy" id="2716417"/>
    <lineage>
        <taxon>Bacteria</taxon>
        <taxon>Bacillati</taxon>
        <taxon>Cyanobacteriota</taxon>
        <taxon>Cyanophyceae</taxon>
        <taxon>Pseudanabaenales</taxon>
        <taxon>Pseudanabaenaceae</taxon>
        <taxon>Tumidithrix</taxon>
        <taxon>Tumidithrix elongata</taxon>
    </lineage>
</organism>
<name>A0AAW9Q4M0_9CYAN</name>
<evidence type="ECO:0000256" key="1">
    <source>
        <dbReference type="SAM" id="SignalP"/>
    </source>
</evidence>
<dbReference type="RefSeq" id="WP_330485280.1">
    <property type="nucleotide sequence ID" value="NZ_JAZBJZ010000096.1"/>
</dbReference>
<keyword evidence="1" id="KW-0732">Signal</keyword>
<gene>
    <name evidence="2" type="ORF">V2H45_19040</name>
</gene>
<keyword evidence="3" id="KW-1185">Reference proteome</keyword>
<feature type="chain" id="PRO_5043679041" evidence="1">
    <location>
        <begin position="26"/>
        <end position="188"/>
    </location>
</feature>
<protein>
    <submittedName>
        <fullName evidence="2">Uncharacterized protein</fullName>
    </submittedName>
</protein>
<feature type="signal peptide" evidence="1">
    <location>
        <begin position="1"/>
        <end position="25"/>
    </location>
</feature>
<reference evidence="2" key="1">
    <citation type="submission" date="2024-01" db="EMBL/GenBank/DDBJ databases">
        <title>Bank of Algae and Cyanobacteria of the Azores (BACA) strain genomes.</title>
        <authorList>
            <person name="Luz R."/>
            <person name="Cordeiro R."/>
            <person name="Fonseca A."/>
            <person name="Goncalves V."/>
        </authorList>
    </citation>
    <scope>NUCLEOTIDE SEQUENCE</scope>
    <source>
        <strain evidence="2">BACA0141</strain>
    </source>
</reference>
<accession>A0AAW9Q4M0</accession>
<dbReference type="Proteomes" id="UP001333818">
    <property type="component" value="Unassembled WGS sequence"/>
</dbReference>
<evidence type="ECO:0000313" key="3">
    <source>
        <dbReference type="Proteomes" id="UP001333818"/>
    </source>
</evidence>
<dbReference type="EMBL" id="JAZBJZ010000096">
    <property type="protein sequence ID" value="MEE3718844.1"/>
    <property type="molecule type" value="Genomic_DNA"/>
</dbReference>
<proteinExistence type="predicted"/>
<sequence>MKKQTLIGLGFSLSLILTNAAQVWAVQPASVDQHADVSWSRVIDNPFDGRIVYDKNYTDDFAFVSVWSKQGIRATYTRYWKVVDGYKPVWRTRRVYSHHEGKYIDREYQDREPVYRQLSEDLSPREILFAIRGKVYRYEDGIVEPELANALANAPSGNMTIRVILQNGKTFETEIGSDTVEAWKTLFR</sequence>
<evidence type="ECO:0000313" key="2">
    <source>
        <dbReference type="EMBL" id="MEE3718844.1"/>
    </source>
</evidence>